<protein>
    <recommendedName>
        <fullName evidence="3">Porphobilinogen synthase</fullName>
    </recommendedName>
</protein>
<dbReference type="AlphaFoldDB" id="A0AAV5M500"/>
<reference evidence="1 2" key="1">
    <citation type="journal article" date="2021" name="Commun. Biol.">
        <title>The genome of Shorea leprosula (Dipterocarpaceae) highlights the ecological relevance of drought in aseasonal tropical rainforests.</title>
        <authorList>
            <person name="Ng K.K.S."/>
            <person name="Kobayashi M.J."/>
            <person name="Fawcett J.A."/>
            <person name="Hatakeyama M."/>
            <person name="Paape T."/>
            <person name="Ng C.H."/>
            <person name="Ang C.C."/>
            <person name="Tnah L.H."/>
            <person name="Lee C.T."/>
            <person name="Nishiyama T."/>
            <person name="Sese J."/>
            <person name="O'Brien M.J."/>
            <person name="Copetti D."/>
            <person name="Mohd Noor M.I."/>
            <person name="Ong R.C."/>
            <person name="Putra M."/>
            <person name="Sireger I.Z."/>
            <person name="Indrioko S."/>
            <person name="Kosugi Y."/>
            <person name="Izuno A."/>
            <person name="Isagi Y."/>
            <person name="Lee S.L."/>
            <person name="Shimizu K.K."/>
        </authorList>
    </citation>
    <scope>NUCLEOTIDE SEQUENCE [LARGE SCALE GENOMIC DNA]</scope>
    <source>
        <strain evidence="1">214</strain>
    </source>
</reference>
<dbReference type="Gene3D" id="3.20.20.80">
    <property type="entry name" value="Glycosidases"/>
    <property type="match status" value="1"/>
</dbReference>
<comment type="caution">
    <text evidence="1">The sequence shown here is derived from an EMBL/GenBank/DDBJ whole genome shotgun (WGS) entry which is preliminary data.</text>
</comment>
<organism evidence="1 2">
    <name type="scientific">Rubroshorea leprosula</name>
    <dbReference type="NCBI Taxonomy" id="152421"/>
    <lineage>
        <taxon>Eukaryota</taxon>
        <taxon>Viridiplantae</taxon>
        <taxon>Streptophyta</taxon>
        <taxon>Embryophyta</taxon>
        <taxon>Tracheophyta</taxon>
        <taxon>Spermatophyta</taxon>
        <taxon>Magnoliopsida</taxon>
        <taxon>eudicotyledons</taxon>
        <taxon>Gunneridae</taxon>
        <taxon>Pentapetalae</taxon>
        <taxon>rosids</taxon>
        <taxon>malvids</taxon>
        <taxon>Malvales</taxon>
        <taxon>Dipterocarpaceae</taxon>
        <taxon>Rubroshorea</taxon>
    </lineage>
</organism>
<evidence type="ECO:0000313" key="1">
    <source>
        <dbReference type="EMBL" id="GKV44595.1"/>
    </source>
</evidence>
<dbReference type="Proteomes" id="UP001054252">
    <property type="component" value="Unassembled WGS sequence"/>
</dbReference>
<name>A0AAV5M500_9ROSI</name>
<evidence type="ECO:0000313" key="2">
    <source>
        <dbReference type="Proteomes" id="UP001054252"/>
    </source>
</evidence>
<accession>A0AAV5M500</accession>
<dbReference type="EMBL" id="BPVZ01000183">
    <property type="protein sequence ID" value="GKV44595.1"/>
    <property type="molecule type" value="Genomic_DNA"/>
</dbReference>
<proteinExistence type="predicted"/>
<keyword evidence="2" id="KW-1185">Reference proteome</keyword>
<sequence length="62" mass="6885">MDDREKSRSIILKSEKHKRVPIFVMMPVDAFAIDATGSPRIRKIKALTVSLKALKLAGVHGI</sequence>
<gene>
    <name evidence="1" type="ORF">SLEP1_g51759</name>
</gene>
<evidence type="ECO:0008006" key="3">
    <source>
        <dbReference type="Google" id="ProtNLM"/>
    </source>
</evidence>